<feature type="chain" id="PRO_5016329728" evidence="1">
    <location>
        <begin position="20"/>
        <end position="56"/>
    </location>
</feature>
<evidence type="ECO:0000256" key="1">
    <source>
        <dbReference type="SAM" id="SignalP"/>
    </source>
</evidence>
<keyword evidence="1" id="KW-0732">Signal</keyword>
<feature type="signal peptide" evidence="1">
    <location>
        <begin position="1"/>
        <end position="19"/>
    </location>
</feature>
<dbReference type="EMBL" id="MSFK01000052">
    <property type="protein sequence ID" value="PWY66361.1"/>
    <property type="molecule type" value="Genomic_DNA"/>
</dbReference>
<keyword evidence="3" id="KW-1185">Reference proteome</keyword>
<dbReference type="RefSeq" id="XP_025461625.1">
    <property type="nucleotide sequence ID" value="XM_025616093.1"/>
</dbReference>
<reference evidence="2 3" key="1">
    <citation type="submission" date="2016-12" db="EMBL/GenBank/DDBJ databases">
        <title>The genomes of Aspergillus section Nigri reveals drivers in fungal speciation.</title>
        <authorList>
            <consortium name="DOE Joint Genome Institute"/>
            <person name="Vesth T.C."/>
            <person name="Nybo J."/>
            <person name="Theobald S."/>
            <person name="Brandl J."/>
            <person name="Frisvad J.C."/>
            <person name="Nielsen K.F."/>
            <person name="Lyhne E.K."/>
            <person name="Kogle M.E."/>
            <person name="Kuo A."/>
            <person name="Riley R."/>
            <person name="Clum A."/>
            <person name="Nolan M."/>
            <person name="Lipzen A."/>
            <person name="Salamov A."/>
            <person name="Henrissat B."/>
            <person name="Wiebenga A."/>
            <person name="De Vries R.P."/>
            <person name="Grigoriev I.V."/>
            <person name="Mortensen U.H."/>
            <person name="Andersen M.R."/>
            <person name="Baker S.E."/>
        </authorList>
    </citation>
    <scope>NUCLEOTIDE SEQUENCE [LARGE SCALE GENOMIC DNA]</scope>
    <source>
        <strain evidence="2 3">CBS 115572</strain>
    </source>
</reference>
<dbReference type="Proteomes" id="UP000246702">
    <property type="component" value="Unassembled WGS sequence"/>
</dbReference>
<dbReference type="OrthoDB" id="4484855at2759"/>
<organism evidence="2 3">
    <name type="scientific">Aspergillus sclerotioniger CBS 115572</name>
    <dbReference type="NCBI Taxonomy" id="1450535"/>
    <lineage>
        <taxon>Eukaryota</taxon>
        <taxon>Fungi</taxon>
        <taxon>Dikarya</taxon>
        <taxon>Ascomycota</taxon>
        <taxon>Pezizomycotina</taxon>
        <taxon>Eurotiomycetes</taxon>
        <taxon>Eurotiomycetidae</taxon>
        <taxon>Eurotiales</taxon>
        <taxon>Aspergillaceae</taxon>
        <taxon>Aspergillus</taxon>
        <taxon>Aspergillus subgen. Circumdati</taxon>
    </lineage>
</organism>
<comment type="caution">
    <text evidence="2">The sequence shown here is derived from an EMBL/GenBank/DDBJ whole genome shotgun (WGS) entry which is preliminary data.</text>
</comment>
<proteinExistence type="predicted"/>
<evidence type="ECO:0000313" key="2">
    <source>
        <dbReference type="EMBL" id="PWY66361.1"/>
    </source>
</evidence>
<evidence type="ECO:0000313" key="3">
    <source>
        <dbReference type="Proteomes" id="UP000246702"/>
    </source>
</evidence>
<accession>A0A317UYU0</accession>
<dbReference type="AlphaFoldDB" id="A0A317UYU0"/>
<sequence>MATIYKFLSLFYLLAAAVALPLETDTSVEKYQMSDEASWKAEIHATGEDPSPQADL</sequence>
<protein>
    <submittedName>
        <fullName evidence="2">Uncharacterized protein</fullName>
    </submittedName>
</protein>
<dbReference type="GeneID" id="37118236"/>
<gene>
    <name evidence="2" type="ORF">BO94DRAFT_591176</name>
</gene>
<name>A0A317UYU0_9EURO</name>